<dbReference type="EC" id="2.7.13.3" evidence="2"/>
<dbReference type="GO" id="GO:0004673">
    <property type="term" value="F:protein histidine kinase activity"/>
    <property type="evidence" value="ECO:0007669"/>
    <property type="project" value="UniProtKB-EC"/>
</dbReference>
<keyword evidence="4" id="KW-0808">Transferase</keyword>
<proteinExistence type="predicted"/>
<dbReference type="InterPro" id="IPR052162">
    <property type="entry name" value="Sensor_kinase/Photoreceptor"/>
</dbReference>
<dbReference type="Proteomes" id="UP000248786">
    <property type="component" value="Unassembled WGS sequence"/>
</dbReference>
<dbReference type="SUPFAM" id="SSF55785">
    <property type="entry name" value="PYP-like sensor domain (PAS domain)"/>
    <property type="match status" value="3"/>
</dbReference>
<dbReference type="Pfam" id="PF13426">
    <property type="entry name" value="PAS_9"/>
    <property type="match status" value="3"/>
</dbReference>
<dbReference type="PANTHER" id="PTHR43304">
    <property type="entry name" value="PHYTOCHROME-LIKE PROTEIN CPH1"/>
    <property type="match status" value="1"/>
</dbReference>
<gene>
    <name evidence="8" type="ORF">C1G86_0932</name>
</gene>
<evidence type="ECO:0000256" key="4">
    <source>
        <dbReference type="ARBA" id="ARBA00022679"/>
    </source>
</evidence>
<dbReference type="PANTHER" id="PTHR43304:SF1">
    <property type="entry name" value="PAC DOMAIN-CONTAINING PROTEIN"/>
    <property type="match status" value="1"/>
</dbReference>
<feature type="domain" description="PAC" evidence="7">
    <location>
        <begin position="165"/>
        <end position="217"/>
    </location>
</feature>
<feature type="domain" description="PAS" evidence="6">
    <location>
        <begin position="218"/>
        <end position="294"/>
    </location>
</feature>
<feature type="domain" description="PAS" evidence="6">
    <location>
        <begin position="93"/>
        <end position="156"/>
    </location>
</feature>
<sequence>MNILGYAQEEILGKELWEIGIFKDIASSRKAFAVLQEKEYIRYEDLPLKTKSGQIQQVEFVSNVYWVGDEKIIQCNIRDITDRKRAEELLRKTEERYREFYQKSPIGYQSLDSEGRFLEVNQVWLDDMGYKREEVIGHWFGEFLQPDQVDLFRKRFPVFKATGTADTEFYMNRKDGSVVLMAFSGKIACDAKGNFKQTHCTLQDITQRHLADEAIRESQRKYQALFESIGETAFVCYINKREWADEFVELNAVACDMLGYTHEELLKVSARNLFFHPSSGLVLKEITDELYAQKMVTRECNLPHKDGHNISVEMTFHIFDLQGRPAVLTLAHDITIRKKSPANWSKAIED</sequence>
<name>A0A328ERK7_9CHLR</name>
<comment type="catalytic activity">
    <reaction evidence="1">
        <text>ATP + protein L-histidine = ADP + protein N-phospho-L-histidine.</text>
        <dbReference type="EC" id="2.7.13.3"/>
    </reaction>
</comment>
<feature type="domain" description="PAS" evidence="6">
    <location>
        <begin position="1"/>
        <end position="16"/>
    </location>
</feature>
<dbReference type="Gene3D" id="3.30.450.20">
    <property type="entry name" value="PAS domain"/>
    <property type="match status" value="3"/>
</dbReference>
<dbReference type="InterPro" id="IPR000014">
    <property type="entry name" value="PAS"/>
</dbReference>
<evidence type="ECO:0000313" key="8">
    <source>
        <dbReference type="EMBL" id="RAL70556.1"/>
    </source>
</evidence>
<dbReference type="InterPro" id="IPR001610">
    <property type="entry name" value="PAC"/>
</dbReference>
<evidence type="ECO:0000259" key="6">
    <source>
        <dbReference type="PROSITE" id="PS50112"/>
    </source>
</evidence>
<keyword evidence="3" id="KW-0597">Phosphoprotein</keyword>
<dbReference type="NCBIfam" id="TIGR00229">
    <property type="entry name" value="sensory_box"/>
    <property type="match status" value="3"/>
</dbReference>
<dbReference type="AlphaFoldDB" id="A0A328ERK7"/>
<evidence type="ECO:0000256" key="3">
    <source>
        <dbReference type="ARBA" id="ARBA00022553"/>
    </source>
</evidence>
<evidence type="ECO:0000256" key="5">
    <source>
        <dbReference type="ARBA" id="ARBA00022777"/>
    </source>
</evidence>
<keyword evidence="5 8" id="KW-0418">Kinase</keyword>
<accession>A0A328ERK7</accession>
<evidence type="ECO:0000313" key="9">
    <source>
        <dbReference type="Proteomes" id="UP000248786"/>
    </source>
</evidence>
<protein>
    <recommendedName>
        <fullName evidence="2">histidine kinase</fullName>
        <ecNumber evidence="2">2.7.13.3</ecNumber>
    </recommendedName>
</protein>
<dbReference type="SMART" id="SM00086">
    <property type="entry name" value="PAC"/>
    <property type="match status" value="2"/>
</dbReference>
<evidence type="ECO:0000256" key="1">
    <source>
        <dbReference type="ARBA" id="ARBA00000085"/>
    </source>
</evidence>
<evidence type="ECO:0000256" key="2">
    <source>
        <dbReference type="ARBA" id="ARBA00012438"/>
    </source>
</evidence>
<dbReference type="SMART" id="SM00091">
    <property type="entry name" value="PAS"/>
    <property type="match status" value="2"/>
</dbReference>
<dbReference type="PROSITE" id="PS50112">
    <property type="entry name" value="PAS"/>
    <property type="match status" value="3"/>
</dbReference>
<dbReference type="EMBL" id="QGLD01000009">
    <property type="protein sequence ID" value="RAL70556.1"/>
    <property type="molecule type" value="Genomic_DNA"/>
</dbReference>
<dbReference type="PROSITE" id="PS50113">
    <property type="entry name" value="PAC"/>
    <property type="match status" value="1"/>
</dbReference>
<reference evidence="8 9" key="1">
    <citation type="submission" date="2018-05" db="EMBL/GenBank/DDBJ databases">
        <title>Draft genome sequences of Dehalococcoides mccartyi strains RC and KS.</title>
        <authorList>
            <person name="Higgins S.A."/>
            <person name="Padilla-Crespo E."/>
            <person name="Loeffler F.E."/>
        </authorList>
    </citation>
    <scope>NUCLEOTIDE SEQUENCE [LARGE SCALE GENOMIC DNA]</scope>
    <source>
        <strain evidence="8 9">KS</strain>
    </source>
</reference>
<evidence type="ECO:0000259" key="7">
    <source>
        <dbReference type="PROSITE" id="PS50113"/>
    </source>
</evidence>
<organism evidence="8 9">
    <name type="scientific">Dehalococcoides mccartyi</name>
    <dbReference type="NCBI Taxonomy" id="61435"/>
    <lineage>
        <taxon>Bacteria</taxon>
        <taxon>Bacillati</taxon>
        <taxon>Chloroflexota</taxon>
        <taxon>Dehalococcoidia</taxon>
        <taxon>Dehalococcoidales</taxon>
        <taxon>Dehalococcoidaceae</taxon>
        <taxon>Dehalococcoides</taxon>
    </lineage>
</organism>
<dbReference type="CDD" id="cd00130">
    <property type="entry name" value="PAS"/>
    <property type="match status" value="3"/>
</dbReference>
<comment type="caution">
    <text evidence="8">The sequence shown here is derived from an EMBL/GenBank/DDBJ whole genome shotgun (WGS) entry which is preliminary data.</text>
</comment>
<dbReference type="InterPro" id="IPR000700">
    <property type="entry name" value="PAS-assoc_C"/>
</dbReference>
<dbReference type="InterPro" id="IPR035965">
    <property type="entry name" value="PAS-like_dom_sf"/>
</dbReference>